<feature type="domain" description="NADP-dependent oxidoreductase" evidence="1">
    <location>
        <begin position="23"/>
        <end position="358"/>
    </location>
</feature>
<protein>
    <recommendedName>
        <fullName evidence="1">NADP-dependent oxidoreductase domain-containing protein</fullName>
    </recommendedName>
</protein>
<evidence type="ECO:0000313" key="2">
    <source>
        <dbReference type="EMBL" id="GIL76310.1"/>
    </source>
</evidence>
<dbReference type="PANTHER" id="PTHR43364:SF17">
    <property type="entry name" value="ALDO KETO REDUCTASE"/>
    <property type="match status" value="1"/>
</dbReference>
<organism evidence="2 4">
    <name type="scientific">Volvox reticuliferus</name>
    <dbReference type="NCBI Taxonomy" id="1737510"/>
    <lineage>
        <taxon>Eukaryota</taxon>
        <taxon>Viridiplantae</taxon>
        <taxon>Chlorophyta</taxon>
        <taxon>core chlorophytes</taxon>
        <taxon>Chlorophyceae</taxon>
        <taxon>CS clade</taxon>
        <taxon>Chlamydomonadales</taxon>
        <taxon>Volvocaceae</taxon>
        <taxon>Volvox</taxon>
    </lineage>
</organism>
<accession>A0A8J4FJ01</accession>
<dbReference type="OrthoDB" id="2310150at2759"/>
<reference evidence="2" key="1">
    <citation type="journal article" date="2021" name="Proc. Natl. Acad. Sci. U.S.A.">
        <title>Three genomes in the algal genus Volvox reveal the fate of a haploid sex-determining region after a transition to homothallism.</title>
        <authorList>
            <person name="Yamamoto K."/>
            <person name="Hamaji T."/>
            <person name="Kawai-Toyooka H."/>
            <person name="Matsuzaki R."/>
            <person name="Takahashi F."/>
            <person name="Nishimura Y."/>
            <person name="Kawachi M."/>
            <person name="Noguchi H."/>
            <person name="Minakuchi Y."/>
            <person name="Umen J.G."/>
            <person name="Toyoda A."/>
            <person name="Nozaki H."/>
        </authorList>
    </citation>
    <scope>NUCLEOTIDE SEQUENCE</scope>
    <source>
        <strain evidence="3">NIES-3785</strain>
        <strain evidence="2">NIES-3786</strain>
    </source>
</reference>
<dbReference type="InterPro" id="IPR050523">
    <property type="entry name" value="AKR_Detox_Biosynth"/>
</dbReference>
<dbReference type="PRINTS" id="PR00069">
    <property type="entry name" value="ALDKETRDTASE"/>
</dbReference>
<evidence type="ECO:0000313" key="4">
    <source>
        <dbReference type="Proteomes" id="UP000747110"/>
    </source>
</evidence>
<dbReference type="EMBL" id="BNCP01000008">
    <property type="protein sequence ID" value="GIL76310.1"/>
    <property type="molecule type" value="Genomic_DNA"/>
</dbReference>
<dbReference type="Proteomes" id="UP000747110">
    <property type="component" value="Unassembled WGS sequence"/>
</dbReference>
<dbReference type="Gene3D" id="3.20.20.100">
    <property type="entry name" value="NADP-dependent oxidoreductase domain"/>
    <property type="match status" value="1"/>
</dbReference>
<proteinExistence type="predicted"/>
<dbReference type="InterPro" id="IPR020471">
    <property type="entry name" value="AKR"/>
</dbReference>
<gene>
    <name evidence="2" type="ORF">Vretifemale_5909</name>
    <name evidence="3" type="ORF">Vretimale_5877</name>
</gene>
<evidence type="ECO:0000259" key="1">
    <source>
        <dbReference type="Pfam" id="PF00248"/>
    </source>
</evidence>
<dbReference type="CDD" id="cd19094">
    <property type="entry name" value="AKR_Tas-like"/>
    <property type="match status" value="1"/>
</dbReference>
<dbReference type="Pfam" id="PF00248">
    <property type="entry name" value="Aldo_ket_red"/>
    <property type="match status" value="1"/>
</dbReference>
<name>A0A8J4FJ01_9CHLO</name>
<dbReference type="InterPro" id="IPR023210">
    <property type="entry name" value="NADP_OxRdtase_dom"/>
</dbReference>
<dbReference type="GO" id="GO:0016491">
    <property type="term" value="F:oxidoreductase activity"/>
    <property type="evidence" value="ECO:0007669"/>
    <property type="project" value="InterPro"/>
</dbReference>
<dbReference type="AlphaFoldDB" id="A0A8J4FJ01"/>
<dbReference type="SUPFAM" id="SSF51430">
    <property type="entry name" value="NAD(P)-linked oxidoreductase"/>
    <property type="match status" value="1"/>
</dbReference>
<comment type="caution">
    <text evidence="2">The sequence shown here is derived from an EMBL/GenBank/DDBJ whole genome shotgun (WGS) entry which is preliminary data.</text>
</comment>
<keyword evidence="4" id="KW-1185">Reference proteome</keyword>
<dbReference type="PANTHER" id="PTHR43364">
    <property type="entry name" value="NADH-SPECIFIC METHYLGLYOXAL REDUCTASE-RELATED"/>
    <property type="match status" value="1"/>
</dbReference>
<evidence type="ECO:0000313" key="3">
    <source>
        <dbReference type="EMBL" id="GIM01008.1"/>
    </source>
</evidence>
<dbReference type="EMBL" id="BNCQ01000008">
    <property type="protein sequence ID" value="GIM01008.1"/>
    <property type="molecule type" value="Genomic_DNA"/>
</dbReference>
<sequence length="369" mass="41357">MAESAPKMRRRNLGLSELEVPIVCLGTMTWGEQNTEEEAFEQLDYALANGVNFIDTAELYPVPPRPETVGRTETYIGNWLKARGCRDKVILATKVAAPLPGVDRSWVVANRTDPPGPATQPVMDEESIRSALEGSLRRLQTDYIDLYQIHWPARYVPLWGKRQYRPELEQAYVPFELQVWVMNELINEGKIRHWGLSNETSYGVSQMFEVAIRLHMTPPISIQNDFSPVYRHFEEELAETCAPGANTMGLLAYGVLAGGTLSGKYLDGSEPDKGRHKDFPNFQPRYHQPATRAAAAEYAALAKRVGLSPATLAQAWVASRWYVASVIIGATTMEQLKENIAACQVVLDESTLAEMDAIHMRHRNPNDLD</sequence>
<dbReference type="Proteomes" id="UP000722791">
    <property type="component" value="Unassembled WGS sequence"/>
</dbReference>
<dbReference type="InterPro" id="IPR036812">
    <property type="entry name" value="NAD(P)_OxRdtase_dom_sf"/>
</dbReference>